<dbReference type="GO" id="GO:0006584">
    <property type="term" value="P:catecholamine metabolic process"/>
    <property type="evidence" value="ECO:0007669"/>
    <property type="project" value="UniProtKB-KW"/>
</dbReference>
<name>A0A0C3CCR8_OIDMZ</name>
<reference evidence="7 8" key="1">
    <citation type="submission" date="2014-04" db="EMBL/GenBank/DDBJ databases">
        <authorList>
            <consortium name="DOE Joint Genome Institute"/>
            <person name="Kuo A."/>
            <person name="Martino E."/>
            <person name="Perotto S."/>
            <person name="Kohler A."/>
            <person name="Nagy L.G."/>
            <person name="Floudas D."/>
            <person name="Copeland A."/>
            <person name="Barry K.W."/>
            <person name="Cichocki N."/>
            <person name="Veneault-Fourrey C."/>
            <person name="LaButti K."/>
            <person name="Lindquist E.A."/>
            <person name="Lipzen A."/>
            <person name="Lundell T."/>
            <person name="Morin E."/>
            <person name="Murat C."/>
            <person name="Sun H."/>
            <person name="Tunlid A."/>
            <person name="Henrissat B."/>
            <person name="Grigoriev I.V."/>
            <person name="Hibbett D.S."/>
            <person name="Martin F."/>
            <person name="Nordberg H.P."/>
            <person name="Cantor M.N."/>
            <person name="Hua S.X."/>
        </authorList>
    </citation>
    <scope>NUCLEOTIDE SEQUENCE [LARGE SCALE GENOMIC DNA]</scope>
    <source>
        <strain evidence="7 8">Zn</strain>
    </source>
</reference>
<gene>
    <name evidence="7" type="ORF">OIDMADRAFT_148014</name>
</gene>
<evidence type="ECO:0000313" key="8">
    <source>
        <dbReference type="Proteomes" id="UP000054321"/>
    </source>
</evidence>
<evidence type="ECO:0000256" key="3">
    <source>
        <dbReference type="ARBA" id="ARBA00022679"/>
    </source>
</evidence>
<keyword evidence="3" id="KW-0808">Transferase</keyword>
<dbReference type="InterPro" id="IPR002935">
    <property type="entry name" value="SAM_O-MeTrfase"/>
</dbReference>
<keyword evidence="2" id="KW-0489">Methyltransferase</keyword>
<sequence length="278" mass="30612">MAEATSDKAEEYKVPGNIWFNDGRDVELLRSIYSNPSLSKLRNNPAGILDAIDNFTREKYFLMNIGARKAAIICKYIADTKPSTVVELGGYVGYSAIVFGDAVKRAGGQRFISLERDPLFAAVARSLIDLAGLGDIVKVVVGKSNDILRFMKLSGEIESLDMLFLDHWKVLYRQDLKLCEELGLVIKGTLVCADNYTATGNPLFSDYLLSSIEEKKSAVKEGPRADEGEKIKETFGPGREDLNLDLKGNPELLYEILEIVEVVEPDGRPDGVAVARAT</sequence>
<keyword evidence="5" id="KW-0128">Catecholamine metabolism</keyword>
<dbReference type="EMBL" id="KN832883">
    <property type="protein sequence ID" value="KIM96718.1"/>
    <property type="molecule type" value="Genomic_DNA"/>
</dbReference>
<dbReference type="GO" id="GO:0032259">
    <property type="term" value="P:methylation"/>
    <property type="evidence" value="ECO:0007669"/>
    <property type="project" value="UniProtKB-KW"/>
</dbReference>
<dbReference type="InParanoid" id="A0A0C3CCR8"/>
<dbReference type="GO" id="GO:0008171">
    <property type="term" value="F:O-methyltransferase activity"/>
    <property type="evidence" value="ECO:0007669"/>
    <property type="project" value="InterPro"/>
</dbReference>
<keyword evidence="8" id="KW-1185">Reference proteome</keyword>
<dbReference type="AlphaFoldDB" id="A0A0C3CCR8"/>
<dbReference type="Gene3D" id="3.40.50.150">
    <property type="entry name" value="Vaccinia Virus protein VP39"/>
    <property type="match status" value="1"/>
</dbReference>
<keyword evidence="4" id="KW-0949">S-adenosyl-L-methionine</keyword>
<evidence type="ECO:0000256" key="5">
    <source>
        <dbReference type="ARBA" id="ARBA00022939"/>
    </source>
</evidence>
<dbReference type="InterPro" id="IPR029063">
    <property type="entry name" value="SAM-dependent_MTases_sf"/>
</dbReference>
<evidence type="ECO:0000256" key="1">
    <source>
        <dbReference type="ARBA" id="ARBA00012880"/>
    </source>
</evidence>
<dbReference type="STRING" id="913774.A0A0C3CCR8"/>
<comment type="similarity">
    <text evidence="6">Belongs to the class I-like SAM-binding methyltransferase superfamily. Cation-dependent O-methyltransferase family.</text>
</comment>
<reference evidence="8" key="2">
    <citation type="submission" date="2015-01" db="EMBL/GenBank/DDBJ databases">
        <title>Evolutionary Origins and Diversification of the Mycorrhizal Mutualists.</title>
        <authorList>
            <consortium name="DOE Joint Genome Institute"/>
            <consortium name="Mycorrhizal Genomics Consortium"/>
            <person name="Kohler A."/>
            <person name="Kuo A."/>
            <person name="Nagy L.G."/>
            <person name="Floudas D."/>
            <person name="Copeland A."/>
            <person name="Barry K.W."/>
            <person name="Cichocki N."/>
            <person name="Veneault-Fourrey C."/>
            <person name="LaButti K."/>
            <person name="Lindquist E.A."/>
            <person name="Lipzen A."/>
            <person name="Lundell T."/>
            <person name="Morin E."/>
            <person name="Murat C."/>
            <person name="Riley R."/>
            <person name="Ohm R."/>
            <person name="Sun H."/>
            <person name="Tunlid A."/>
            <person name="Henrissat B."/>
            <person name="Grigoriev I.V."/>
            <person name="Hibbett D.S."/>
            <person name="Martin F."/>
        </authorList>
    </citation>
    <scope>NUCLEOTIDE SEQUENCE [LARGE SCALE GENOMIC DNA]</scope>
    <source>
        <strain evidence="8">Zn</strain>
    </source>
</reference>
<dbReference type="Pfam" id="PF01596">
    <property type="entry name" value="Methyltransf_3"/>
    <property type="match status" value="1"/>
</dbReference>
<dbReference type="HOGENOM" id="CLU_050461_0_0_1"/>
<evidence type="ECO:0000313" key="7">
    <source>
        <dbReference type="EMBL" id="KIM96718.1"/>
    </source>
</evidence>
<proteinExistence type="inferred from homology"/>
<dbReference type="EC" id="2.1.1.6" evidence="1"/>
<dbReference type="SUPFAM" id="SSF53335">
    <property type="entry name" value="S-adenosyl-L-methionine-dependent methyltransferases"/>
    <property type="match status" value="1"/>
</dbReference>
<evidence type="ECO:0000256" key="4">
    <source>
        <dbReference type="ARBA" id="ARBA00022691"/>
    </source>
</evidence>
<accession>A0A0C3CCR8</accession>
<organism evidence="7 8">
    <name type="scientific">Oidiodendron maius (strain Zn)</name>
    <dbReference type="NCBI Taxonomy" id="913774"/>
    <lineage>
        <taxon>Eukaryota</taxon>
        <taxon>Fungi</taxon>
        <taxon>Dikarya</taxon>
        <taxon>Ascomycota</taxon>
        <taxon>Pezizomycotina</taxon>
        <taxon>Leotiomycetes</taxon>
        <taxon>Leotiomycetes incertae sedis</taxon>
        <taxon>Myxotrichaceae</taxon>
        <taxon>Oidiodendron</taxon>
    </lineage>
</organism>
<evidence type="ECO:0000256" key="2">
    <source>
        <dbReference type="ARBA" id="ARBA00022603"/>
    </source>
</evidence>
<dbReference type="Proteomes" id="UP000054321">
    <property type="component" value="Unassembled WGS sequence"/>
</dbReference>
<evidence type="ECO:0000256" key="6">
    <source>
        <dbReference type="ARBA" id="ARBA00023453"/>
    </source>
</evidence>
<dbReference type="PROSITE" id="PS51682">
    <property type="entry name" value="SAM_OMT_I"/>
    <property type="match status" value="1"/>
</dbReference>
<dbReference type="PANTHER" id="PTHR43836:SF6">
    <property type="entry name" value="PUTATIVE (AFU_ORTHOLOGUE AFUA_2G00150)-RELATED"/>
    <property type="match status" value="1"/>
</dbReference>
<dbReference type="OrthoDB" id="186626at2759"/>
<protein>
    <recommendedName>
        <fullName evidence="1">catechol O-methyltransferase</fullName>
        <ecNumber evidence="1">2.1.1.6</ecNumber>
    </recommendedName>
</protein>
<dbReference type="PANTHER" id="PTHR43836">
    <property type="entry name" value="CATECHOL O-METHYLTRANSFERASE 1-RELATED"/>
    <property type="match status" value="1"/>
</dbReference>